<protein>
    <recommendedName>
        <fullName evidence="2">Amidohydrolase-related domain-containing protein</fullName>
    </recommendedName>
</protein>
<dbReference type="RefSeq" id="WP_112882302.1">
    <property type="nucleotide sequence ID" value="NZ_QLUW01000002.1"/>
</dbReference>
<proteinExistence type="inferred from homology"/>
<dbReference type="InterPro" id="IPR006680">
    <property type="entry name" value="Amidohydro-rel"/>
</dbReference>
<dbReference type="PANTHER" id="PTHR43569:SF2">
    <property type="entry name" value="AMIDOHYDROLASE-RELATED DOMAIN-CONTAINING PROTEIN"/>
    <property type="match status" value="1"/>
</dbReference>
<dbReference type="Pfam" id="PF04909">
    <property type="entry name" value="Amidohydro_2"/>
    <property type="match status" value="1"/>
</dbReference>
<dbReference type="Gene3D" id="3.20.20.140">
    <property type="entry name" value="Metal-dependent hydrolases"/>
    <property type="match status" value="1"/>
</dbReference>
<dbReference type="EMBL" id="QLUW01000002">
    <property type="protein sequence ID" value="RAP76078.1"/>
    <property type="molecule type" value="Genomic_DNA"/>
</dbReference>
<reference evidence="3 4" key="1">
    <citation type="submission" date="2018-06" db="EMBL/GenBank/DDBJ databases">
        <title>Paenibacillus montanisoli sp. nov., isolated from mountain area soil.</title>
        <authorList>
            <person name="Wu M."/>
        </authorList>
    </citation>
    <scope>NUCLEOTIDE SEQUENCE [LARGE SCALE GENOMIC DNA]</scope>
    <source>
        <strain evidence="3 4">RA17</strain>
    </source>
</reference>
<dbReference type="SUPFAM" id="SSF51556">
    <property type="entry name" value="Metallo-dependent hydrolases"/>
    <property type="match status" value="1"/>
</dbReference>
<gene>
    <name evidence="3" type="ORF">DL346_11685</name>
</gene>
<name>A0A328TZV4_9BACL</name>
<evidence type="ECO:0000313" key="4">
    <source>
        <dbReference type="Proteomes" id="UP000249260"/>
    </source>
</evidence>
<dbReference type="PANTHER" id="PTHR43569">
    <property type="entry name" value="AMIDOHYDROLASE"/>
    <property type="match status" value="1"/>
</dbReference>
<keyword evidence="4" id="KW-1185">Reference proteome</keyword>
<evidence type="ECO:0000259" key="2">
    <source>
        <dbReference type="Pfam" id="PF04909"/>
    </source>
</evidence>
<comment type="similarity">
    <text evidence="1">Belongs to the metallo-dependent hydrolases superfamily.</text>
</comment>
<dbReference type="GO" id="GO:0016787">
    <property type="term" value="F:hydrolase activity"/>
    <property type="evidence" value="ECO:0007669"/>
    <property type="project" value="InterPro"/>
</dbReference>
<dbReference type="OrthoDB" id="5450317at2"/>
<dbReference type="Proteomes" id="UP000249260">
    <property type="component" value="Unassembled WGS sequence"/>
</dbReference>
<dbReference type="AlphaFoldDB" id="A0A328TZV4"/>
<organism evidence="3 4">
    <name type="scientific">Paenibacillus montanisoli</name>
    <dbReference type="NCBI Taxonomy" id="2081970"/>
    <lineage>
        <taxon>Bacteria</taxon>
        <taxon>Bacillati</taxon>
        <taxon>Bacillota</taxon>
        <taxon>Bacilli</taxon>
        <taxon>Bacillales</taxon>
        <taxon>Paenibacillaceae</taxon>
        <taxon>Paenibacillus</taxon>
    </lineage>
</organism>
<evidence type="ECO:0000313" key="3">
    <source>
        <dbReference type="EMBL" id="RAP76078.1"/>
    </source>
</evidence>
<evidence type="ECO:0000256" key="1">
    <source>
        <dbReference type="ARBA" id="ARBA00038310"/>
    </source>
</evidence>
<dbReference type="InterPro" id="IPR052350">
    <property type="entry name" value="Metallo-dep_Lactonases"/>
</dbReference>
<feature type="domain" description="Amidohydrolase-related" evidence="2">
    <location>
        <begin position="5"/>
        <end position="278"/>
    </location>
</feature>
<dbReference type="InterPro" id="IPR032466">
    <property type="entry name" value="Metal_Hydrolase"/>
</dbReference>
<accession>A0A328TZV4</accession>
<sequence length="280" mass="31791">MSRKIDAHQHFWNLEKAAYPWLDPMFGSICRTIEAPELEPLLQAAGIDQTVIVQAMNSYEDTDYMLQVAEERDWVGAVVGWVPLNMPDIADKKLRHYAQNRYFKGVRHLIHEEKDPDYIVRPSVIEGLRVLASYDLTFDLVAVFPNHLKHAPLLAKEVPNLRIVIDHLAKPPIREKAMGEWAEQLARAAQYENVYAKVSGLNTAADADTWTAEDLRPYIDYAVEQFGADRLMFGSDWPVANLAGDYAKVWAETNRALAAYSDEQRDAILGGTAARFYKMP</sequence>
<comment type="caution">
    <text evidence="3">The sequence shown here is derived from an EMBL/GenBank/DDBJ whole genome shotgun (WGS) entry which is preliminary data.</text>
</comment>